<reference evidence="1" key="1">
    <citation type="submission" date="2020-08" db="EMBL/GenBank/DDBJ databases">
        <title>Multicomponent nature underlies the extraordinary mechanical properties of spider dragline silk.</title>
        <authorList>
            <person name="Kono N."/>
            <person name="Nakamura H."/>
            <person name="Mori M."/>
            <person name="Yoshida Y."/>
            <person name="Ohtoshi R."/>
            <person name="Malay A.D."/>
            <person name="Moran D.A.P."/>
            <person name="Tomita M."/>
            <person name="Numata K."/>
            <person name="Arakawa K."/>
        </authorList>
    </citation>
    <scope>NUCLEOTIDE SEQUENCE</scope>
</reference>
<keyword evidence="2" id="KW-1185">Reference proteome</keyword>
<evidence type="ECO:0000313" key="1">
    <source>
        <dbReference type="EMBL" id="GFS49550.1"/>
    </source>
</evidence>
<sequence length="69" mass="7524">MQLVEVSTTTSTLGLLSTHNSAVAAAPPPFQNPTRRTNHWQLAAILLDEAGGRKFDVISRTNNHILTKN</sequence>
<dbReference type="Proteomes" id="UP000886998">
    <property type="component" value="Unassembled WGS sequence"/>
</dbReference>
<accession>A0A8X6IKD8</accession>
<name>A0A8X6IKD8_9ARAC</name>
<protein>
    <submittedName>
        <fullName evidence="1">Uncharacterized protein</fullName>
    </submittedName>
</protein>
<organism evidence="1 2">
    <name type="scientific">Trichonephila inaurata madagascariensis</name>
    <dbReference type="NCBI Taxonomy" id="2747483"/>
    <lineage>
        <taxon>Eukaryota</taxon>
        <taxon>Metazoa</taxon>
        <taxon>Ecdysozoa</taxon>
        <taxon>Arthropoda</taxon>
        <taxon>Chelicerata</taxon>
        <taxon>Arachnida</taxon>
        <taxon>Araneae</taxon>
        <taxon>Araneomorphae</taxon>
        <taxon>Entelegynae</taxon>
        <taxon>Araneoidea</taxon>
        <taxon>Nephilidae</taxon>
        <taxon>Trichonephila</taxon>
        <taxon>Trichonephila inaurata</taxon>
    </lineage>
</organism>
<dbReference type="AlphaFoldDB" id="A0A8X6IKD8"/>
<comment type="caution">
    <text evidence="1">The sequence shown here is derived from an EMBL/GenBank/DDBJ whole genome shotgun (WGS) entry which is preliminary data.</text>
</comment>
<proteinExistence type="predicted"/>
<dbReference type="EMBL" id="BMAV01026338">
    <property type="protein sequence ID" value="GFS49550.1"/>
    <property type="molecule type" value="Genomic_DNA"/>
</dbReference>
<gene>
    <name evidence="1" type="ORF">TNIN_366691</name>
</gene>
<evidence type="ECO:0000313" key="2">
    <source>
        <dbReference type="Proteomes" id="UP000886998"/>
    </source>
</evidence>